<keyword evidence="3" id="KW-1003">Cell membrane</keyword>
<proteinExistence type="predicted"/>
<dbReference type="CDD" id="cd03216">
    <property type="entry name" value="ABC_Carb_Monos_I"/>
    <property type="match status" value="1"/>
</dbReference>
<organism evidence="11 14">
    <name type="scientific">Candidatus Cryosericum hinesii</name>
    <dbReference type="NCBI Taxonomy" id="2290915"/>
    <lineage>
        <taxon>Bacteria</taxon>
        <taxon>Pseudomonadati</taxon>
        <taxon>Caldisericota/Cryosericota group</taxon>
        <taxon>Candidatus Cryosericota</taxon>
        <taxon>Candidatus Cryosericia</taxon>
        <taxon>Candidatus Cryosericales</taxon>
        <taxon>Candidatus Cryosericaceae</taxon>
        <taxon>Candidatus Cryosericum</taxon>
    </lineage>
</organism>
<dbReference type="InterPro" id="IPR017871">
    <property type="entry name" value="ABC_transporter-like_CS"/>
</dbReference>
<keyword evidence="5" id="KW-0677">Repeat</keyword>
<keyword evidence="7 11" id="KW-0067">ATP-binding</keyword>
<keyword evidence="6" id="KW-0547">Nucleotide-binding</keyword>
<dbReference type="PROSITE" id="PS00211">
    <property type="entry name" value="ABC_TRANSPORTER_1"/>
    <property type="match status" value="1"/>
</dbReference>
<dbReference type="InterPro" id="IPR027417">
    <property type="entry name" value="P-loop_NTPase"/>
</dbReference>
<dbReference type="EMBL" id="QXIX01000008">
    <property type="protein sequence ID" value="RIE15431.1"/>
    <property type="molecule type" value="Genomic_DNA"/>
</dbReference>
<keyword evidence="4" id="KW-0762">Sugar transport</keyword>
<reference evidence="13 14" key="1">
    <citation type="submission" date="2018-09" db="EMBL/GenBank/DDBJ databases">
        <title>Discovery and Ecogenomic Context for Candidatus Cryosericales, a Global Caldiserica Order Active in Thawing Permafrost.</title>
        <authorList>
            <person name="Martinez M.A."/>
            <person name="Woodcroft B.J."/>
            <person name="Ignacio Espinoza J.C."/>
            <person name="Zayed A."/>
            <person name="Singleton C.M."/>
            <person name="Boyd J."/>
            <person name="Li Y.-F."/>
            <person name="Purvine S."/>
            <person name="Maughan H."/>
            <person name="Hodgkins S.B."/>
            <person name="Anderson D."/>
            <person name="Sederholm M."/>
            <person name="Temperton B."/>
            <person name="Saleska S.R."/>
            <person name="Tyson G.W."/>
            <person name="Rich V.I."/>
        </authorList>
    </citation>
    <scope>NUCLEOTIDE SEQUENCE [LARGE SCALE GENOMIC DNA]</scope>
    <source>
        <strain evidence="12 13">SMC2</strain>
        <strain evidence="11 14">SMC3</strain>
    </source>
</reference>
<evidence type="ECO:0000313" key="14">
    <source>
        <dbReference type="Proteomes" id="UP000266042"/>
    </source>
</evidence>
<evidence type="ECO:0000256" key="2">
    <source>
        <dbReference type="ARBA" id="ARBA00022448"/>
    </source>
</evidence>
<dbReference type="SUPFAM" id="SSF52540">
    <property type="entry name" value="P-loop containing nucleoside triphosphate hydrolases"/>
    <property type="match status" value="2"/>
</dbReference>
<gene>
    <name evidence="12" type="ORF">SMC2_00985</name>
    <name evidence="11" type="ORF">SMC3_09045</name>
</gene>
<dbReference type="CDD" id="cd03215">
    <property type="entry name" value="ABC_Carb_Monos_II"/>
    <property type="match status" value="1"/>
</dbReference>
<evidence type="ECO:0000256" key="4">
    <source>
        <dbReference type="ARBA" id="ARBA00022597"/>
    </source>
</evidence>
<dbReference type="InterPro" id="IPR003593">
    <property type="entry name" value="AAA+_ATPase"/>
</dbReference>
<evidence type="ECO:0000256" key="1">
    <source>
        <dbReference type="ARBA" id="ARBA00004202"/>
    </source>
</evidence>
<sequence>MENKTLVMKSITKSFPGVLALHDVDFEVKPGEVVGLMGENGAGKSTLMKILTGVYQPDSGTITWGGKQVSFATTRQAQAAGISIIFQELNNCPNLKPLDNLFLGRELDRKNSPFLDLKMMQEKAVEVFKYLDVSVNMDIEVRNLSTAQQQMIEIAKALLTNASLLIMDEPTSSLSDREVTKLFSVITELKSRGISVIFISHKLDEVFEITDRIVVLRDGESMGELVTKNSTQKQLITKMVGREISNFYTQRTSKATDEVVFEAKNLSGPPYVEDVSFAVHKGEIVGLAGLIGAGRTETARLIIGAAKKTKGEILLDGKPVEIRSPEEAVAHGIAYLPEDRKVQSLILNMTVRDNLTMSIHKVLTNWFGIINRTQERQITDKYIKSLDIKLTNREQVISGLSGGNQQKVVIAKWLATVPRLLILDEPTRGIDVHAKSEVHRIIAELADSGVSIIFISSELPEILELSDRVVVMREGKVCTILDRKDATQETIMNAAFSGSANDVKETA</sequence>
<feature type="domain" description="ABC transporter" evidence="10">
    <location>
        <begin position="254"/>
        <end position="499"/>
    </location>
</feature>
<dbReference type="Pfam" id="PF00005">
    <property type="entry name" value="ABC_tran"/>
    <property type="match status" value="2"/>
</dbReference>
<dbReference type="GO" id="GO:0016887">
    <property type="term" value="F:ATP hydrolysis activity"/>
    <property type="evidence" value="ECO:0007669"/>
    <property type="project" value="InterPro"/>
</dbReference>
<comment type="caution">
    <text evidence="11">The sequence shown here is derived from an EMBL/GenBank/DDBJ whole genome shotgun (WGS) entry which is preliminary data.</text>
</comment>
<evidence type="ECO:0000259" key="10">
    <source>
        <dbReference type="PROSITE" id="PS50893"/>
    </source>
</evidence>
<keyword evidence="9" id="KW-0472">Membrane</keyword>
<evidence type="ECO:0000256" key="8">
    <source>
        <dbReference type="ARBA" id="ARBA00022967"/>
    </source>
</evidence>
<dbReference type="SMART" id="SM00382">
    <property type="entry name" value="AAA"/>
    <property type="match status" value="2"/>
</dbReference>
<evidence type="ECO:0000313" key="11">
    <source>
        <dbReference type="EMBL" id="RIE11459.1"/>
    </source>
</evidence>
<dbReference type="PROSITE" id="PS50893">
    <property type="entry name" value="ABC_TRANSPORTER_2"/>
    <property type="match status" value="2"/>
</dbReference>
<comment type="subcellular location">
    <subcellularLocation>
        <location evidence="1">Cell membrane</location>
        <topology evidence="1">Peripheral membrane protein</topology>
    </subcellularLocation>
</comment>
<evidence type="ECO:0000313" key="13">
    <source>
        <dbReference type="Proteomes" id="UP000265724"/>
    </source>
</evidence>
<feature type="domain" description="ABC transporter" evidence="10">
    <location>
        <begin position="6"/>
        <end position="243"/>
    </location>
</feature>
<dbReference type="EMBL" id="QXIW01000037">
    <property type="protein sequence ID" value="RIE11459.1"/>
    <property type="molecule type" value="Genomic_DNA"/>
</dbReference>
<dbReference type="FunFam" id="3.40.50.300:FF:000127">
    <property type="entry name" value="Ribose import ATP-binding protein RbsA"/>
    <property type="match status" value="1"/>
</dbReference>
<evidence type="ECO:0000256" key="6">
    <source>
        <dbReference type="ARBA" id="ARBA00022741"/>
    </source>
</evidence>
<keyword evidence="2" id="KW-0813">Transport</keyword>
<dbReference type="RefSeq" id="WP_119087659.1">
    <property type="nucleotide sequence ID" value="NZ_QXIV01000036.1"/>
</dbReference>
<evidence type="ECO:0000313" key="12">
    <source>
        <dbReference type="EMBL" id="RIE15431.1"/>
    </source>
</evidence>
<dbReference type="AlphaFoldDB" id="A0A398DCW2"/>
<dbReference type="InterPro" id="IPR003439">
    <property type="entry name" value="ABC_transporter-like_ATP-bd"/>
</dbReference>
<keyword evidence="8" id="KW-1278">Translocase</keyword>
<dbReference type="InterPro" id="IPR050107">
    <property type="entry name" value="ABC_carbohydrate_import_ATPase"/>
</dbReference>
<name>A0A398DCW2_9BACT</name>
<evidence type="ECO:0000256" key="5">
    <source>
        <dbReference type="ARBA" id="ARBA00022737"/>
    </source>
</evidence>
<dbReference type="GO" id="GO:0005886">
    <property type="term" value="C:plasma membrane"/>
    <property type="evidence" value="ECO:0007669"/>
    <property type="project" value="UniProtKB-SubCell"/>
</dbReference>
<dbReference type="GO" id="GO:0005524">
    <property type="term" value="F:ATP binding"/>
    <property type="evidence" value="ECO:0007669"/>
    <property type="project" value="UniProtKB-KW"/>
</dbReference>
<protein>
    <submittedName>
        <fullName evidence="11">Sugar ABC transporter ATP-binding protein</fullName>
    </submittedName>
</protein>
<accession>A0A398DCW2</accession>
<dbReference type="Gene3D" id="3.40.50.300">
    <property type="entry name" value="P-loop containing nucleotide triphosphate hydrolases"/>
    <property type="match status" value="2"/>
</dbReference>
<evidence type="ECO:0000256" key="7">
    <source>
        <dbReference type="ARBA" id="ARBA00022840"/>
    </source>
</evidence>
<keyword evidence="13" id="KW-1185">Reference proteome</keyword>
<dbReference type="PANTHER" id="PTHR43790">
    <property type="entry name" value="CARBOHYDRATE TRANSPORT ATP-BINDING PROTEIN MG119-RELATED"/>
    <property type="match status" value="1"/>
</dbReference>
<dbReference type="Proteomes" id="UP000266042">
    <property type="component" value="Unassembled WGS sequence"/>
</dbReference>
<evidence type="ECO:0000256" key="3">
    <source>
        <dbReference type="ARBA" id="ARBA00022475"/>
    </source>
</evidence>
<dbReference type="Proteomes" id="UP000265724">
    <property type="component" value="Unassembled WGS sequence"/>
</dbReference>
<dbReference type="PANTHER" id="PTHR43790:SF3">
    <property type="entry name" value="D-ALLOSE IMPORT ATP-BINDING PROTEIN ALSA-RELATED"/>
    <property type="match status" value="1"/>
</dbReference>
<evidence type="ECO:0000256" key="9">
    <source>
        <dbReference type="ARBA" id="ARBA00023136"/>
    </source>
</evidence>